<sequence>MSYRDVRNFTEMMRSLGYPRLISMENFRTPNFELVAEILLWLVERYDPNVMLPTDIDTEQDRIIFIKSIAQFIATKAHIKLNTKRLYMADGYAVKELLKVTTVLRDAMKAIASASKDDGLGDHRLTSFDIASKLHDLKAVRQLASNVTQRGASLYHLLSQEPDLRDARQTALAQPLDINTIEKGLRSSIMGVENEVKKTLHKLDNVAADEANLEAKIEKRKTELERSKKRLSTLQNVRPAFMDEFERLEDELKQQYEEYLVKFRNMTFLEHQMEDFSRQESRKVTENENSRLRIQARLKEEEKKIVLDNDFDQGNLDGFGSGSSDSDEELDDERMNQDPSRPQNPARPQAGVRRSMYIGEEDEDTLSSTDIEGQEDDVDDLDDDDISADELMMREAVPDGEGSPVDDLDDDNF</sequence>
<keyword evidence="5" id="KW-0969">Cilium</keyword>
<proteinExistence type="evidence at transcript level"/>
<comment type="similarity">
    <text evidence="2">Belongs to the CLUAP1 family.</text>
</comment>
<dbReference type="PANTHER" id="PTHR21547:SF0">
    <property type="entry name" value="CLUSTERIN-ASSOCIATED PROTEIN 1"/>
    <property type="match status" value="1"/>
</dbReference>
<comment type="subcellular location">
    <subcellularLocation>
        <location evidence="1">Cell projection</location>
        <location evidence="1">Cilium</location>
    </subcellularLocation>
</comment>
<gene>
    <name evidence="9" type="primary">Cluap1</name>
</gene>
<feature type="region of interest" description="Disordered" evidence="8">
    <location>
        <begin position="309"/>
        <end position="413"/>
    </location>
</feature>
<evidence type="ECO:0000256" key="1">
    <source>
        <dbReference type="ARBA" id="ARBA00004138"/>
    </source>
</evidence>
<feature type="coiled-coil region" evidence="7">
    <location>
        <begin position="203"/>
        <end position="302"/>
    </location>
</feature>
<dbReference type="GO" id="GO:0060271">
    <property type="term" value="P:cilium assembly"/>
    <property type="evidence" value="ECO:0007669"/>
    <property type="project" value="TreeGrafter"/>
</dbReference>
<keyword evidence="4 7" id="KW-0175">Coiled coil</keyword>
<evidence type="ECO:0000256" key="2">
    <source>
        <dbReference type="ARBA" id="ARBA00008340"/>
    </source>
</evidence>
<evidence type="ECO:0000256" key="7">
    <source>
        <dbReference type="SAM" id="Coils"/>
    </source>
</evidence>
<evidence type="ECO:0000256" key="6">
    <source>
        <dbReference type="ARBA" id="ARBA00023273"/>
    </source>
</evidence>
<dbReference type="AlphaFoldDB" id="A0A6F9D8Z8"/>
<dbReference type="GO" id="GO:0005929">
    <property type="term" value="C:cilium"/>
    <property type="evidence" value="ECO:0007669"/>
    <property type="project" value="UniProtKB-SubCell"/>
</dbReference>
<dbReference type="InterPro" id="IPR019366">
    <property type="entry name" value="Clusterin-associated_protein-1"/>
</dbReference>
<reference evidence="9" key="1">
    <citation type="submission" date="2020-04" db="EMBL/GenBank/DDBJ databases">
        <authorList>
            <person name="Neveu A P."/>
        </authorList>
    </citation>
    <scope>NUCLEOTIDE SEQUENCE</scope>
    <source>
        <tissue evidence="9">Whole embryo</tissue>
    </source>
</reference>
<evidence type="ECO:0000313" key="9">
    <source>
        <dbReference type="EMBL" id="CAB3231831.1"/>
    </source>
</evidence>
<accession>A0A6F9D8Z8</accession>
<protein>
    <submittedName>
        <fullName evidence="9">Clusterin-associated protein 1</fullName>
    </submittedName>
</protein>
<evidence type="ECO:0000256" key="8">
    <source>
        <dbReference type="SAM" id="MobiDB-lite"/>
    </source>
</evidence>
<keyword evidence="6" id="KW-0966">Cell projection</keyword>
<evidence type="ECO:0000256" key="4">
    <source>
        <dbReference type="ARBA" id="ARBA00023054"/>
    </source>
</evidence>
<dbReference type="EMBL" id="LR784025">
    <property type="protein sequence ID" value="CAB3231831.1"/>
    <property type="molecule type" value="mRNA"/>
</dbReference>
<evidence type="ECO:0000256" key="3">
    <source>
        <dbReference type="ARBA" id="ARBA00022794"/>
    </source>
</evidence>
<feature type="compositionally biased region" description="Acidic residues" evidence="8">
    <location>
        <begin position="372"/>
        <end position="388"/>
    </location>
</feature>
<feature type="compositionally biased region" description="Acidic residues" evidence="8">
    <location>
        <begin position="404"/>
        <end position="413"/>
    </location>
</feature>
<organism evidence="9">
    <name type="scientific">Phallusia mammillata</name>
    <dbReference type="NCBI Taxonomy" id="59560"/>
    <lineage>
        <taxon>Eukaryota</taxon>
        <taxon>Metazoa</taxon>
        <taxon>Chordata</taxon>
        <taxon>Tunicata</taxon>
        <taxon>Ascidiacea</taxon>
        <taxon>Phlebobranchia</taxon>
        <taxon>Ascidiidae</taxon>
        <taxon>Phallusia</taxon>
    </lineage>
</organism>
<dbReference type="Pfam" id="PF10234">
    <property type="entry name" value="Cluap1"/>
    <property type="match status" value="1"/>
</dbReference>
<keyword evidence="3" id="KW-0970">Cilium biogenesis/degradation</keyword>
<evidence type="ECO:0000256" key="5">
    <source>
        <dbReference type="ARBA" id="ARBA00023069"/>
    </source>
</evidence>
<dbReference type="GO" id="GO:0030992">
    <property type="term" value="C:intraciliary transport particle B"/>
    <property type="evidence" value="ECO:0007669"/>
    <property type="project" value="TreeGrafter"/>
</dbReference>
<dbReference type="GO" id="GO:0005815">
    <property type="term" value="C:microtubule organizing center"/>
    <property type="evidence" value="ECO:0007669"/>
    <property type="project" value="TreeGrafter"/>
</dbReference>
<name>A0A6F9D8Z8_9ASCI</name>
<dbReference type="PANTHER" id="PTHR21547">
    <property type="entry name" value="CLUSTERIN ASSOCIATED PROTEIN 1"/>
    <property type="match status" value="1"/>
</dbReference>